<reference evidence="2" key="1">
    <citation type="journal article" date="2011" name="Genome Biol.">
        <title>Comparative genomics of the social amoebae Dictyostelium discoideum and Dictyostelium purpureum.</title>
        <authorList>
            <consortium name="US DOE Joint Genome Institute (JGI-PGF)"/>
            <person name="Sucgang R."/>
            <person name="Kuo A."/>
            <person name="Tian X."/>
            <person name="Salerno W."/>
            <person name="Parikh A."/>
            <person name="Feasley C.L."/>
            <person name="Dalin E."/>
            <person name="Tu H."/>
            <person name="Huang E."/>
            <person name="Barry K."/>
            <person name="Lindquist E."/>
            <person name="Shapiro H."/>
            <person name="Bruce D."/>
            <person name="Schmutz J."/>
            <person name="Salamov A."/>
            <person name="Fey P."/>
            <person name="Gaudet P."/>
            <person name="Anjard C."/>
            <person name="Babu M.M."/>
            <person name="Basu S."/>
            <person name="Bushmanova Y."/>
            <person name="van der Wel H."/>
            <person name="Katoh-Kurasawa M."/>
            <person name="Dinh C."/>
            <person name="Coutinho P.M."/>
            <person name="Saito T."/>
            <person name="Elias M."/>
            <person name="Schaap P."/>
            <person name="Kay R.R."/>
            <person name="Henrissat B."/>
            <person name="Eichinger L."/>
            <person name="Rivero F."/>
            <person name="Putnam N.H."/>
            <person name="West C.M."/>
            <person name="Loomis W.F."/>
            <person name="Chisholm R.L."/>
            <person name="Shaulsky G."/>
            <person name="Strassmann J.E."/>
            <person name="Queller D.C."/>
            <person name="Kuspa A."/>
            <person name="Grigoriev I.V."/>
        </authorList>
    </citation>
    <scope>NUCLEOTIDE SEQUENCE [LARGE SCALE GENOMIC DNA]</scope>
    <source>
        <strain evidence="2">QSDP1</strain>
    </source>
</reference>
<dbReference type="RefSeq" id="XP_003286420.1">
    <property type="nucleotide sequence ID" value="XM_003286372.1"/>
</dbReference>
<dbReference type="VEuPathDB" id="AmoebaDB:DICPUDRAFT_91706"/>
<sequence length="176" mass="20839">MNSCNNSNISNSNNNNNNITTNIIYNSNNNNDKFIQIFRNKVIKNIILKHLRLINQYYEQREVIIDEHIFQDNNEFYKAEPNEWNHPHKEYFRSIRISFLTNKSIAKAIRFLDSLPKNIIEVELFELRQVSSNNLILLLNSSNGRIKKFKPCNIYEDIGLVRPSYSRMNRVNNSIS</sequence>
<keyword evidence="2" id="KW-1185">Reference proteome</keyword>
<dbReference type="Proteomes" id="UP000001064">
    <property type="component" value="Unassembled WGS sequence"/>
</dbReference>
<feature type="non-terminal residue" evidence="1">
    <location>
        <position position="176"/>
    </location>
</feature>
<dbReference type="KEGG" id="dpp:DICPUDRAFT_91706"/>
<protein>
    <submittedName>
        <fullName evidence="1">Expressed protein</fullName>
    </submittedName>
</protein>
<dbReference type="AlphaFoldDB" id="F0ZG88"/>
<proteinExistence type="predicted"/>
<accession>F0ZG88</accession>
<dbReference type="GeneID" id="10503814"/>
<evidence type="ECO:0000313" key="2">
    <source>
        <dbReference type="Proteomes" id="UP000001064"/>
    </source>
</evidence>
<gene>
    <name evidence="1" type="ORF">DICPUDRAFT_91706</name>
</gene>
<evidence type="ECO:0000313" key="1">
    <source>
        <dbReference type="EMBL" id="EGC37063.1"/>
    </source>
</evidence>
<dbReference type="EMBL" id="GL871009">
    <property type="protein sequence ID" value="EGC37063.1"/>
    <property type="molecule type" value="Genomic_DNA"/>
</dbReference>
<name>F0ZG88_DICPU</name>
<dbReference type="InParanoid" id="F0ZG88"/>
<organism evidence="1 2">
    <name type="scientific">Dictyostelium purpureum</name>
    <name type="common">Slime mold</name>
    <dbReference type="NCBI Taxonomy" id="5786"/>
    <lineage>
        <taxon>Eukaryota</taxon>
        <taxon>Amoebozoa</taxon>
        <taxon>Evosea</taxon>
        <taxon>Eumycetozoa</taxon>
        <taxon>Dictyostelia</taxon>
        <taxon>Dictyosteliales</taxon>
        <taxon>Dictyosteliaceae</taxon>
        <taxon>Dictyostelium</taxon>
    </lineage>
</organism>